<protein>
    <submittedName>
        <fullName evidence="1">CRISPR-associated protein Csx8 (Cas_Csx8)</fullName>
    </submittedName>
</protein>
<sequence>MKELREQLEPLDWRYSAAIVGLEKYLTWLGDEASDWELKEDKLEYDGSYIQKSKFAKFVEYSFPDDMHHLQIEELLQTPDLSDDQISLVNSKMKGNTILKKVFKKLAFDGENAVEVLSLIEENREMITLETFRNKTNLYRNYCNTFQLFEDGKECCRLLGYYIDMPKKGKSISYNFNKANFHGTDMQVFDFIPFAFHGKREMMFINDNIELSCLVETNGRWAESVQQEKKVSEKEGKKLNTRQMFFKLLLESDTFITGDVEVIVKNPDQTFFETLYIRRDSLKILKSLEKSYKYLCFSIKEAENYWVDIQKEVTESILNFTLLDHLINYLLKKPDVNNYGYVINQLIKINIKIKGADKMDGAMKSAFKSAKTVVDKRENGSYKVPDNKLSSYNKKLTSAITFEDYDRFCKILLNLANYADESFSFAYDLFEDFEKNKEVAYTFVNALRRENTETVKEDKGGN</sequence>
<dbReference type="InterPro" id="IPR013487">
    <property type="entry name" value="CRISPR-assoc_prot_Csx8"/>
</dbReference>
<dbReference type="NCBIfam" id="TIGR02670">
    <property type="entry name" value="cas_csx8"/>
    <property type="match status" value="1"/>
</dbReference>
<reference evidence="1" key="1">
    <citation type="submission" date="2019-11" db="EMBL/GenBank/DDBJ databases">
        <authorList>
            <person name="Feng L."/>
        </authorList>
    </citation>
    <scope>NUCLEOTIDE SEQUENCE</scope>
    <source>
        <strain evidence="1">AcaccaeLFYP115</strain>
    </source>
</reference>
<accession>A0A6N2V7Q0</accession>
<dbReference type="RefSeq" id="WP_006567723.1">
    <property type="nucleotide sequence ID" value="NZ_BAABZP010000001.1"/>
</dbReference>
<name>A0A6N2V7Q0_9FIRM</name>
<organism evidence="1">
    <name type="scientific">Anaerostipes caccae</name>
    <dbReference type="NCBI Taxonomy" id="105841"/>
    <lineage>
        <taxon>Bacteria</taxon>
        <taxon>Bacillati</taxon>
        <taxon>Bacillota</taxon>
        <taxon>Clostridia</taxon>
        <taxon>Lachnospirales</taxon>
        <taxon>Lachnospiraceae</taxon>
        <taxon>Anaerostipes</taxon>
    </lineage>
</organism>
<gene>
    <name evidence="1" type="ORF">ACLFYP115_02336</name>
</gene>
<dbReference type="Pfam" id="PF09657">
    <property type="entry name" value="Cas_Csx8"/>
    <property type="match status" value="1"/>
</dbReference>
<evidence type="ECO:0000313" key="1">
    <source>
        <dbReference type="EMBL" id="VYT26238.1"/>
    </source>
</evidence>
<dbReference type="AlphaFoldDB" id="A0A6N2V7Q0"/>
<dbReference type="EMBL" id="CACRSQ010000007">
    <property type="protein sequence ID" value="VYT26238.1"/>
    <property type="molecule type" value="Genomic_DNA"/>
</dbReference>
<proteinExistence type="predicted"/>